<feature type="binding site" evidence="24">
    <location>
        <position position="327"/>
    </location>
    <ligand>
        <name>FAD</name>
        <dbReference type="ChEBI" id="CHEBI:57692"/>
    </ligand>
</feature>
<gene>
    <name evidence="28" type="ORF">R9X50_00773000</name>
</gene>
<keyword evidence="29" id="KW-1185">Reference proteome</keyword>
<evidence type="ECO:0000256" key="19">
    <source>
        <dbReference type="ARBA" id="ARBA00038836"/>
    </source>
</evidence>
<feature type="transmembrane region" description="Helical" evidence="25">
    <location>
        <begin position="151"/>
        <end position="170"/>
    </location>
</feature>
<evidence type="ECO:0000313" key="29">
    <source>
        <dbReference type="Proteomes" id="UP001303373"/>
    </source>
</evidence>
<keyword evidence="7 24" id="KW-0285">Flavoprotein</keyword>
<keyword evidence="14" id="KW-0408">Iron</keyword>
<dbReference type="InterPro" id="IPR039261">
    <property type="entry name" value="FNR_nucleotide-bd"/>
</dbReference>
<evidence type="ECO:0000256" key="16">
    <source>
        <dbReference type="ARBA" id="ARBA00023128"/>
    </source>
</evidence>
<evidence type="ECO:0000259" key="27">
    <source>
        <dbReference type="PROSITE" id="PS51384"/>
    </source>
</evidence>
<keyword evidence="8 25" id="KW-0812">Transmembrane</keyword>
<dbReference type="CDD" id="cd06183">
    <property type="entry name" value="cyt_b5_reduct_like"/>
    <property type="match status" value="1"/>
</dbReference>
<dbReference type="EC" id="1.6.2.2" evidence="5"/>
<feature type="binding site" evidence="24">
    <location>
        <position position="275"/>
    </location>
    <ligand>
        <name>FAD</name>
        <dbReference type="ChEBI" id="CHEBI:57692"/>
    </ligand>
</feature>
<sequence>MSKIITREELGKHTTKKDLWIAIHGKVYDVTSYSEDHPGGVDSLVEVAGSDATEEFEDLGHTSDAREIMERFLVGELEKTGDYDSGYVKLQRNLPPVPAKDRHEESKHHLYFDLTHMAVMSSVMLAGFVFMREYDRIHLPKTATTTAILRLLPYAVTTSVASIALVRLFAAFKKAFPGRKAYPAHYKVVEEVARPSTHSHAVLDPRQYLELPVQSKEMLSHNTAKYTLSLPKKTDVLGLPIGQHIAVRAVIDGKAVNRSYTPTSSNKDRGRLELVIKHYDDGLLTGRHLKNVKPGDKLQISGPRGHMRYRKGMCDNIGMLAGGTGITPMYQIIRAICENPKDNTKISLIYANQTEGDILLRKELNTFARTNSHQFKVHYVLGEPPKDWKYGVGRATPELVKEKFAAADANTKAMLCGPPGMVNAAKEWLVNLGFEKPRAVSKMEDQVFLF</sequence>
<evidence type="ECO:0000256" key="6">
    <source>
        <dbReference type="ARBA" id="ARBA00022617"/>
    </source>
</evidence>
<dbReference type="InterPro" id="IPR017927">
    <property type="entry name" value="FAD-bd_FR_type"/>
</dbReference>
<dbReference type="Pfam" id="PF00175">
    <property type="entry name" value="NAD_binding_1"/>
    <property type="match status" value="1"/>
</dbReference>
<dbReference type="PROSITE" id="PS50255">
    <property type="entry name" value="CYTOCHROME_B5_2"/>
    <property type="match status" value="1"/>
</dbReference>
<comment type="pathway">
    <text evidence="3">Protein modification; peptidyl-diphthamide biosynthesis.</text>
</comment>
<evidence type="ECO:0000256" key="8">
    <source>
        <dbReference type="ARBA" id="ARBA00022692"/>
    </source>
</evidence>
<dbReference type="Gene3D" id="3.40.50.80">
    <property type="entry name" value="Nucleotide-binding domain of ferredoxin-NADP reductase (FNR) module"/>
    <property type="match status" value="1"/>
</dbReference>
<keyword evidence="6" id="KW-0349">Heme</keyword>
<dbReference type="InterPro" id="IPR008333">
    <property type="entry name" value="Cbr1-like_FAD-bd_dom"/>
</dbReference>
<evidence type="ECO:0000256" key="4">
    <source>
        <dbReference type="ARBA" id="ARBA00006105"/>
    </source>
</evidence>
<dbReference type="GO" id="GO:0005783">
    <property type="term" value="C:endoplasmic reticulum"/>
    <property type="evidence" value="ECO:0007669"/>
    <property type="project" value="TreeGrafter"/>
</dbReference>
<dbReference type="Gene3D" id="2.40.30.10">
    <property type="entry name" value="Translation factors"/>
    <property type="match status" value="1"/>
</dbReference>
<evidence type="ECO:0000256" key="7">
    <source>
        <dbReference type="ARBA" id="ARBA00022630"/>
    </source>
</evidence>
<keyword evidence="10" id="KW-1000">Mitochondrion outer membrane</keyword>
<dbReference type="InterPro" id="IPR001433">
    <property type="entry name" value="OxRdtase_FAD/NAD-bd"/>
</dbReference>
<keyword evidence="11 24" id="KW-0274">FAD</keyword>
<keyword evidence="17 25" id="KW-0472">Membrane</keyword>
<dbReference type="Pfam" id="PF00970">
    <property type="entry name" value="FAD_binding_6"/>
    <property type="match status" value="1"/>
</dbReference>
<protein>
    <recommendedName>
        <fullName evidence="20">NADH-cytochrome b5 reductase 1</fullName>
        <ecNumber evidence="5">1.6.2.2</ecNumber>
    </recommendedName>
    <alternativeName>
        <fullName evidence="21">Microsomal cytochrome b reductase</fullName>
    </alternativeName>
</protein>
<evidence type="ECO:0000256" key="22">
    <source>
        <dbReference type="ARBA" id="ARBA00047682"/>
    </source>
</evidence>
<evidence type="ECO:0000256" key="3">
    <source>
        <dbReference type="ARBA" id="ARBA00005156"/>
    </source>
</evidence>
<dbReference type="InterPro" id="IPR001834">
    <property type="entry name" value="CBR-like"/>
</dbReference>
<dbReference type="PANTHER" id="PTHR19370:SF178">
    <property type="entry name" value="CYTOCHROME-B5 REDUCTASE"/>
    <property type="match status" value="1"/>
</dbReference>
<evidence type="ECO:0000256" key="13">
    <source>
        <dbReference type="ARBA" id="ARBA00023002"/>
    </source>
</evidence>
<keyword evidence="16" id="KW-0496">Mitochondrion</keyword>
<evidence type="ECO:0000256" key="15">
    <source>
        <dbReference type="ARBA" id="ARBA00023027"/>
    </source>
</evidence>
<reference evidence="28 29" key="1">
    <citation type="submission" date="2023-11" db="EMBL/GenBank/DDBJ databases">
        <title>An acidophilic fungus is an integral part of prey digestion in a carnivorous sundew plant.</title>
        <authorList>
            <person name="Tsai I.J."/>
        </authorList>
    </citation>
    <scope>NUCLEOTIDE SEQUENCE [LARGE SCALE GENOMIC DNA]</scope>
    <source>
        <strain evidence="28">169a</strain>
    </source>
</reference>
<name>A0AAQ3MC81_9PEZI</name>
<comment type="subunit">
    <text evidence="19">Monomer. Component of the 2-(3-amino-3-carboxypropyl)histidine synthase complex composed of DPH1, DPH2, DPH3 and a NADH-dependent reductase, predominantly CBR1.</text>
</comment>
<dbReference type="InterPro" id="IPR017938">
    <property type="entry name" value="Riboflavin_synthase-like_b-brl"/>
</dbReference>
<dbReference type="AlphaFoldDB" id="A0AAQ3MC81"/>
<dbReference type="Proteomes" id="UP001303373">
    <property type="component" value="Chromosome 14"/>
</dbReference>
<dbReference type="FunFam" id="3.10.120.10:FF:000002">
    <property type="entry name" value="Cytochrome b5 type B"/>
    <property type="match status" value="1"/>
</dbReference>
<evidence type="ECO:0000256" key="5">
    <source>
        <dbReference type="ARBA" id="ARBA00012011"/>
    </source>
</evidence>
<dbReference type="Gene3D" id="3.10.120.10">
    <property type="entry name" value="Cytochrome b5-like heme/steroid binding domain"/>
    <property type="match status" value="1"/>
</dbReference>
<accession>A0AAQ3MC81</accession>
<dbReference type="EMBL" id="CP138593">
    <property type="protein sequence ID" value="WPH04833.1"/>
    <property type="molecule type" value="Genomic_DNA"/>
</dbReference>
<comment type="cofactor">
    <cofactor evidence="1 24">
        <name>FAD</name>
        <dbReference type="ChEBI" id="CHEBI:57692"/>
    </cofactor>
</comment>
<evidence type="ECO:0000256" key="25">
    <source>
        <dbReference type="SAM" id="Phobius"/>
    </source>
</evidence>
<dbReference type="GO" id="GO:0046872">
    <property type="term" value="F:metal ion binding"/>
    <property type="evidence" value="ECO:0007669"/>
    <property type="project" value="UniProtKB-KW"/>
</dbReference>
<dbReference type="InterPro" id="IPR036400">
    <property type="entry name" value="Cyt_B5-like_heme/steroid_sf"/>
</dbReference>
<evidence type="ECO:0000256" key="10">
    <source>
        <dbReference type="ARBA" id="ARBA00022787"/>
    </source>
</evidence>
<comment type="similarity">
    <text evidence="4">Belongs to the flavoprotein pyridine nucleotide cytochrome reductase family.</text>
</comment>
<dbReference type="SUPFAM" id="SSF52343">
    <property type="entry name" value="Ferredoxin reductase-like, C-terminal NADP-linked domain"/>
    <property type="match status" value="1"/>
</dbReference>
<evidence type="ECO:0000256" key="21">
    <source>
        <dbReference type="ARBA" id="ARBA00041901"/>
    </source>
</evidence>
<dbReference type="Pfam" id="PF00173">
    <property type="entry name" value="Cyt-b5"/>
    <property type="match status" value="1"/>
</dbReference>
<evidence type="ECO:0000256" key="23">
    <source>
        <dbReference type="ARBA" id="ARBA00049138"/>
    </source>
</evidence>
<dbReference type="PRINTS" id="PR00363">
    <property type="entry name" value="CYTOCHROMEB5"/>
</dbReference>
<dbReference type="InterPro" id="IPR001709">
    <property type="entry name" value="Flavoprot_Pyr_Nucl_cyt_Rdtase"/>
</dbReference>
<evidence type="ECO:0000256" key="17">
    <source>
        <dbReference type="ARBA" id="ARBA00023136"/>
    </source>
</evidence>
<dbReference type="PROSITE" id="PS51384">
    <property type="entry name" value="FAD_FR"/>
    <property type="match status" value="1"/>
</dbReference>
<dbReference type="PRINTS" id="PR00406">
    <property type="entry name" value="CYTB5RDTASE"/>
</dbReference>
<keyword evidence="13" id="KW-0560">Oxidoreductase</keyword>
<comment type="function">
    <text evidence="18">NADH-dependent reductase for DPH3 and cytochrome b5. Required for the first step of diphthamide biosynthesis, a post-translational modification of histidine which occurs in elongation factor 2. DPH1 and DPH2 transfer a 3-amino-3-carboxypropyl (ACP) group from S-adenosyl-L-methionine (SAM) to a histidine residue, the reaction is assisted by a reduction system comprising DPH3 and a NADH-dependent reductase, predominantly CBR1. By reducing DPH3, also involved in the formation of the tRNA wobble base modification mcm5s 2U (5-methoxycarbonylmethyl-2-thiouridine), mediated by the elongator complex. The cytochrome b5/NADH cytochrome b5 reductase electron transfer system supports the catalytic activity of several sterol biosynthetic enzymes.</text>
</comment>
<keyword evidence="15" id="KW-0520">NAD</keyword>
<dbReference type="FunFam" id="3.40.50.80:FF:000019">
    <property type="entry name" value="NADH-cytochrome b5 reductase"/>
    <property type="match status" value="1"/>
</dbReference>
<feature type="binding site" evidence="24">
    <location>
        <position position="260"/>
    </location>
    <ligand>
        <name>FAD</name>
        <dbReference type="ChEBI" id="CHEBI:57692"/>
    </ligand>
</feature>
<dbReference type="PANTHER" id="PTHR19370">
    <property type="entry name" value="NADH-CYTOCHROME B5 REDUCTASE"/>
    <property type="match status" value="1"/>
</dbReference>
<evidence type="ECO:0000313" key="28">
    <source>
        <dbReference type="EMBL" id="WPH04833.1"/>
    </source>
</evidence>
<evidence type="ECO:0000256" key="20">
    <source>
        <dbReference type="ARBA" id="ARBA00039438"/>
    </source>
</evidence>
<dbReference type="SMART" id="SM01117">
    <property type="entry name" value="Cyt-b5"/>
    <property type="match status" value="1"/>
</dbReference>
<evidence type="ECO:0000259" key="26">
    <source>
        <dbReference type="PROSITE" id="PS50255"/>
    </source>
</evidence>
<evidence type="ECO:0000256" key="24">
    <source>
        <dbReference type="PIRSR" id="PIRSR601834-1"/>
    </source>
</evidence>
<dbReference type="SUPFAM" id="SSF63380">
    <property type="entry name" value="Riboflavin synthase domain-like"/>
    <property type="match status" value="1"/>
</dbReference>
<dbReference type="PRINTS" id="PR00371">
    <property type="entry name" value="FPNCR"/>
</dbReference>
<evidence type="ECO:0000256" key="9">
    <source>
        <dbReference type="ARBA" id="ARBA00022723"/>
    </source>
</evidence>
<proteinExistence type="inferred from homology"/>
<evidence type="ECO:0000256" key="14">
    <source>
        <dbReference type="ARBA" id="ARBA00023004"/>
    </source>
</evidence>
<evidence type="ECO:0000256" key="2">
    <source>
        <dbReference type="ARBA" id="ARBA00004572"/>
    </source>
</evidence>
<dbReference type="GO" id="GO:0005741">
    <property type="term" value="C:mitochondrial outer membrane"/>
    <property type="evidence" value="ECO:0007669"/>
    <property type="project" value="UniProtKB-SubCell"/>
</dbReference>
<evidence type="ECO:0000256" key="12">
    <source>
        <dbReference type="ARBA" id="ARBA00022989"/>
    </source>
</evidence>
<comment type="subcellular location">
    <subcellularLocation>
        <location evidence="2">Mitochondrion outer membrane</location>
        <topology evidence="2">Single-pass membrane protein</topology>
    </subcellularLocation>
</comment>
<comment type="catalytic activity">
    <reaction evidence="22">
        <text>2 Fe(III)-[cytochrome b5] + NADH = 2 Fe(II)-[cytochrome b5] + NAD(+) + H(+)</text>
        <dbReference type="Rhea" id="RHEA:46680"/>
        <dbReference type="Rhea" id="RHEA-COMP:10438"/>
        <dbReference type="Rhea" id="RHEA-COMP:10439"/>
        <dbReference type="ChEBI" id="CHEBI:15378"/>
        <dbReference type="ChEBI" id="CHEBI:29033"/>
        <dbReference type="ChEBI" id="CHEBI:29034"/>
        <dbReference type="ChEBI" id="CHEBI:57540"/>
        <dbReference type="ChEBI" id="CHEBI:57945"/>
        <dbReference type="EC" id="1.6.2.2"/>
    </reaction>
</comment>
<evidence type="ECO:0000256" key="11">
    <source>
        <dbReference type="ARBA" id="ARBA00022827"/>
    </source>
</evidence>
<dbReference type="FunFam" id="2.40.30.10:FF:000032">
    <property type="entry name" value="NADH-cytochrome b5 reductase"/>
    <property type="match status" value="1"/>
</dbReference>
<dbReference type="SUPFAM" id="SSF55856">
    <property type="entry name" value="Cytochrome b5-like heme/steroid binding domain"/>
    <property type="match status" value="1"/>
</dbReference>
<organism evidence="28 29">
    <name type="scientific">Acrodontium crateriforme</name>
    <dbReference type="NCBI Taxonomy" id="150365"/>
    <lineage>
        <taxon>Eukaryota</taxon>
        <taxon>Fungi</taxon>
        <taxon>Dikarya</taxon>
        <taxon>Ascomycota</taxon>
        <taxon>Pezizomycotina</taxon>
        <taxon>Dothideomycetes</taxon>
        <taxon>Dothideomycetidae</taxon>
        <taxon>Mycosphaerellales</taxon>
        <taxon>Teratosphaeriaceae</taxon>
        <taxon>Acrodontium</taxon>
    </lineage>
</organism>
<dbReference type="InterPro" id="IPR001199">
    <property type="entry name" value="Cyt_B5-like_heme/steroid-bd"/>
</dbReference>
<evidence type="ECO:0000256" key="18">
    <source>
        <dbReference type="ARBA" id="ARBA00037104"/>
    </source>
</evidence>
<dbReference type="GO" id="GO:0090524">
    <property type="term" value="F:cytochrome-b5 reductase activity, acting on NADH"/>
    <property type="evidence" value="ECO:0007669"/>
    <property type="project" value="UniProtKB-EC"/>
</dbReference>
<feature type="transmembrane region" description="Helical" evidence="25">
    <location>
        <begin position="110"/>
        <end position="131"/>
    </location>
</feature>
<comment type="catalytic activity">
    <reaction evidence="23">
        <text>2 Fe(3+)-[Dph3] + NADH = 2 Fe(2+)-[Dph3] + NAD(+) + H(+)</text>
        <dbReference type="Rhea" id="RHEA:71231"/>
        <dbReference type="Rhea" id="RHEA-COMP:18002"/>
        <dbReference type="Rhea" id="RHEA-COMP:18003"/>
        <dbReference type="ChEBI" id="CHEBI:15378"/>
        <dbReference type="ChEBI" id="CHEBI:29033"/>
        <dbReference type="ChEBI" id="CHEBI:29034"/>
        <dbReference type="ChEBI" id="CHEBI:57540"/>
        <dbReference type="ChEBI" id="CHEBI:57945"/>
        <dbReference type="ChEBI" id="CHEBI:83228"/>
    </reaction>
    <physiologicalReaction direction="left-to-right" evidence="23">
        <dbReference type="Rhea" id="RHEA:71232"/>
    </physiologicalReaction>
</comment>
<feature type="domain" description="FAD-binding FR-type" evidence="27">
    <location>
        <begin position="206"/>
        <end position="310"/>
    </location>
</feature>
<keyword evidence="12 25" id="KW-1133">Transmembrane helix</keyword>
<feature type="binding site" evidence="24">
    <location>
        <position position="258"/>
    </location>
    <ligand>
        <name>FAD</name>
        <dbReference type="ChEBI" id="CHEBI:57692"/>
    </ligand>
</feature>
<feature type="binding site" evidence="24">
    <location>
        <position position="277"/>
    </location>
    <ligand>
        <name>FAD</name>
        <dbReference type="ChEBI" id="CHEBI:57692"/>
    </ligand>
</feature>
<feature type="domain" description="Cytochrome b5 heme-binding" evidence="26">
    <location>
        <begin position="2"/>
        <end position="78"/>
    </location>
</feature>
<keyword evidence="9" id="KW-0479">Metal-binding</keyword>
<evidence type="ECO:0000256" key="1">
    <source>
        <dbReference type="ARBA" id="ARBA00001974"/>
    </source>
</evidence>